<organism evidence="1">
    <name type="scientific">marine sediment metagenome</name>
    <dbReference type="NCBI Taxonomy" id="412755"/>
    <lineage>
        <taxon>unclassified sequences</taxon>
        <taxon>metagenomes</taxon>
        <taxon>ecological metagenomes</taxon>
    </lineage>
</organism>
<dbReference type="EMBL" id="BARW01012481">
    <property type="protein sequence ID" value="GAI84529.1"/>
    <property type="molecule type" value="Genomic_DNA"/>
</dbReference>
<protein>
    <submittedName>
        <fullName evidence="1">Uncharacterized protein</fullName>
    </submittedName>
</protein>
<name>X1TWZ1_9ZZZZ</name>
<evidence type="ECO:0000313" key="1">
    <source>
        <dbReference type="EMBL" id="GAI84529.1"/>
    </source>
</evidence>
<proteinExistence type="predicted"/>
<gene>
    <name evidence="1" type="ORF">S12H4_23480</name>
</gene>
<sequence>IDGISVRIKFNSPEECRWCTYHKYHGDHFSAY</sequence>
<reference evidence="1" key="1">
    <citation type="journal article" date="2014" name="Front. Microbiol.">
        <title>High frequency of phylogenetically diverse reductive dehalogenase-homologous genes in deep subseafloor sedimentary metagenomes.</title>
        <authorList>
            <person name="Kawai M."/>
            <person name="Futagami T."/>
            <person name="Toyoda A."/>
            <person name="Takaki Y."/>
            <person name="Nishi S."/>
            <person name="Hori S."/>
            <person name="Arai W."/>
            <person name="Tsubouchi T."/>
            <person name="Morono Y."/>
            <person name="Uchiyama I."/>
            <person name="Ito T."/>
            <person name="Fujiyama A."/>
            <person name="Inagaki F."/>
            <person name="Takami H."/>
        </authorList>
    </citation>
    <scope>NUCLEOTIDE SEQUENCE</scope>
    <source>
        <strain evidence="1">Expedition CK06-06</strain>
    </source>
</reference>
<comment type="caution">
    <text evidence="1">The sequence shown here is derived from an EMBL/GenBank/DDBJ whole genome shotgun (WGS) entry which is preliminary data.</text>
</comment>
<feature type="non-terminal residue" evidence="1">
    <location>
        <position position="1"/>
    </location>
</feature>
<accession>X1TWZ1</accession>
<dbReference type="AlphaFoldDB" id="X1TWZ1"/>